<dbReference type="RefSeq" id="WP_006912279.1">
    <property type="nucleotide sequence ID" value="NZ_AFNV02000004.1"/>
</dbReference>
<dbReference type="Proteomes" id="UP000006242">
    <property type="component" value="Unassembled WGS sequence"/>
</dbReference>
<dbReference type="STRING" id="1033802.SSPSH_000755"/>
<reference evidence="2 3" key="2">
    <citation type="journal article" date="2013" name="PLoS ONE">
        <title>INDIGO - INtegrated Data Warehouse of MIcrobial GenOmes with Examples from the Red Sea Extremophiles.</title>
        <authorList>
            <person name="Alam I."/>
            <person name="Antunes A."/>
            <person name="Kamau A.A."/>
            <person name="Ba Alawi W."/>
            <person name="Kalkatawi M."/>
            <person name="Stingl U."/>
            <person name="Bajic V.B."/>
        </authorList>
    </citation>
    <scope>NUCLEOTIDE SEQUENCE [LARGE SCALE GENOMIC DNA]</scope>
    <source>
        <strain evidence="2 3">E1L3A</strain>
    </source>
</reference>
<evidence type="ECO:0000256" key="1">
    <source>
        <dbReference type="SAM" id="SignalP"/>
    </source>
</evidence>
<protein>
    <submittedName>
        <fullName evidence="2">Membrane lipoprotein</fullName>
    </submittedName>
</protein>
<keyword evidence="2" id="KW-0449">Lipoprotein</keyword>
<comment type="caution">
    <text evidence="2">The sequence shown here is derived from an EMBL/GenBank/DDBJ whole genome shotgun (WGS) entry which is preliminary data.</text>
</comment>
<accession>U2E924</accession>
<dbReference type="PROSITE" id="PS51257">
    <property type="entry name" value="PROKAR_LIPOPROTEIN"/>
    <property type="match status" value="1"/>
</dbReference>
<evidence type="ECO:0000313" key="3">
    <source>
        <dbReference type="Proteomes" id="UP000006242"/>
    </source>
</evidence>
<gene>
    <name evidence="2" type="ORF">SSPSH_000755</name>
</gene>
<keyword evidence="3" id="KW-1185">Reference proteome</keyword>
<feature type="signal peptide" evidence="1">
    <location>
        <begin position="1"/>
        <end position="29"/>
    </location>
</feature>
<dbReference type="AlphaFoldDB" id="U2E924"/>
<dbReference type="OrthoDB" id="7066109at2"/>
<proteinExistence type="predicted"/>
<sequence length="180" mass="19267">MPDLRRIPALAATCVALATALLGCASAPAYRFVDPAHEDSRYDGFLAYAAFADLAIEAAFERALCDRLFQAGHACTPMLKAAPPTREQDAASRHAASQTSGAQASIVIELTDMDSVSRQVIGHGRAAYNVRVIDNAAQQVTAQFAFDNASGARQSVAKQADELARRIVSALKKESLLYQR</sequence>
<feature type="chain" id="PRO_5004625133" evidence="1">
    <location>
        <begin position="30"/>
        <end position="180"/>
    </location>
</feature>
<keyword evidence="1" id="KW-0732">Signal</keyword>
<reference evidence="2 3" key="1">
    <citation type="journal article" date="2011" name="J. Bacteriol.">
        <title>Genome sequence of Salinisphaera shabanensis, a gammaproteobacterium from the harsh, variable environment of the brine-seawater interface of the Shaban Deep in the Red Sea.</title>
        <authorList>
            <person name="Antunes A."/>
            <person name="Alam I."/>
            <person name="Bajic V.B."/>
            <person name="Stingl U."/>
        </authorList>
    </citation>
    <scope>NUCLEOTIDE SEQUENCE [LARGE SCALE GENOMIC DNA]</scope>
    <source>
        <strain evidence="2 3">E1L3A</strain>
    </source>
</reference>
<dbReference type="EMBL" id="AFNV02000004">
    <property type="protein sequence ID" value="ERJ20201.1"/>
    <property type="molecule type" value="Genomic_DNA"/>
</dbReference>
<organism evidence="2 3">
    <name type="scientific">Salinisphaera shabanensis E1L3A</name>
    <dbReference type="NCBI Taxonomy" id="1033802"/>
    <lineage>
        <taxon>Bacteria</taxon>
        <taxon>Pseudomonadati</taxon>
        <taxon>Pseudomonadota</taxon>
        <taxon>Gammaproteobacteria</taxon>
        <taxon>Salinisphaerales</taxon>
        <taxon>Salinisphaeraceae</taxon>
        <taxon>Salinisphaera</taxon>
    </lineage>
</organism>
<name>U2E924_9GAMM</name>
<evidence type="ECO:0000313" key="2">
    <source>
        <dbReference type="EMBL" id="ERJ20201.1"/>
    </source>
</evidence>